<proteinExistence type="predicted"/>
<evidence type="ECO:0000256" key="5">
    <source>
        <dbReference type="ARBA" id="ARBA00022833"/>
    </source>
</evidence>
<dbReference type="PANTHER" id="PTHR46543:SF1">
    <property type="entry name" value="ZINC FINGER CCHC DOMAIN-CONTAINING PROTEIN 7"/>
    <property type="match status" value="1"/>
</dbReference>
<dbReference type="SUPFAM" id="SSF57756">
    <property type="entry name" value="Retrovirus zinc finger-like domains"/>
    <property type="match status" value="2"/>
</dbReference>
<dbReference type="GO" id="GO:0008168">
    <property type="term" value="F:methyltransferase activity"/>
    <property type="evidence" value="ECO:0007669"/>
    <property type="project" value="UniProtKB-KW"/>
</dbReference>
<dbReference type="SMART" id="SM00343">
    <property type="entry name" value="ZnF_C2HC"/>
    <property type="match status" value="5"/>
</dbReference>
<evidence type="ECO:0000256" key="7">
    <source>
        <dbReference type="PROSITE-ProRule" id="PRU00047"/>
    </source>
</evidence>
<dbReference type="GO" id="GO:0003723">
    <property type="term" value="F:RNA binding"/>
    <property type="evidence" value="ECO:0007669"/>
    <property type="project" value="TreeGrafter"/>
</dbReference>
<dbReference type="GO" id="GO:0031499">
    <property type="term" value="C:TRAMP complex"/>
    <property type="evidence" value="ECO:0007669"/>
    <property type="project" value="TreeGrafter"/>
</dbReference>
<evidence type="ECO:0000313" key="9">
    <source>
        <dbReference type="EMBL" id="KRH91840.1"/>
    </source>
</evidence>
<name>A0A0R0LZM3_9MICR</name>
<evidence type="ECO:0000256" key="6">
    <source>
        <dbReference type="ARBA" id="ARBA00023242"/>
    </source>
</evidence>
<feature type="domain" description="CCHC-type" evidence="8">
    <location>
        <begin position="50"/>
        <end position="65"/>
    </location>
</feature>
<keyword evidence="10" id="KW-1185">Reference proteome</keyword>
<feature type="domain" description="CCHC-type" evidence="8">
    <location>
        <begin position="89"/>
        <end position="104"/>
    </location>
</feature>
<dbReference type="GO" id="GO:0071036">
    <property type="term" value="P:nuclear polyadenylation-dependent snoRNA catabolic process"/>
    <property type="evidence" value="ECO:0007669"/>
    <property type="project" value="TreeGrafter"/>
</dbReference>
<dbReference type="GO" id="GO:0071038">
    <property type="term" value="P:TRAMP-dependent tRNA surveillance pathway"/>
    <property type="evidence" value="ECO:0007669"/>
    <property type="project" value="TreeGrafter"/>
</dbReference>
<gene>
    <name evidence="9" type="ORF">M153_22271000601</name>
</gene>
<dbReference type="GO" id="GO:0071035">
    <property type="term" value="P:nuclear polyadenylation-dependent rRNA catabolic process"/>
    <property type="evidence" value="ECO:0007669"/>
    <property type="project" value="TreeGrafter"/>
</dbReference>
<keyword evidence="9" id="KW-0489">Methyltransferase</keyword>
<dbReference type="GO" id="GO:0008270">
    <property type="term" value="F:zinc ion binding"/>
    <property type="evidence" value="ECO:0007669"/>
    <property type="project" value="UniProtKB-KW"/>
</dbReference>
<dbReference type="VEuPathDB" id="MicrosporidiaDB:M153_22271000601"/>
<dbReference type="EMBL" id="LGUB01001472">
    <property type="protein sequence ID" value="KRH91840.1"/>
    <property type="molecule type" value="Genomic_DNA"/>
</dbReference>
<keyword evidence="2" id="KW-0479">Metal-binding</keyword>
<keyword evidence="5" id="KW-0862">Zinc</keyword>
<keyword evidence="3" id="KW-0677">Repeat</keyword>
<reference evidence="9 10" key="1">
    <citation type="submission" date="2015-07" db="EMBL/GenBank/DDBJ databases">
        <title>The genome of Pseudoloma neurophilia, a relevant intracellular parasite of the zebrafish.</title>
        <authorList>
            <person name="Ndikumana S."/>
            <person name="Pelin A."/>
            <person name="Sanders J."/>
            <person name="Corradi N."/>
        </authorList>
    </citation>
    <scope>NUCLEOTIDE SEQUENCE [LARGE SCALE GENOMIC DNA]</scope>
    <source>
        <strain evidence="9 10">MK1</strain>
    </source>
</reference>
<dbReference type="PROSITE" id="PS50158">
    <property type="entry name" value="ZF_CCHC"/>
    <property type="match status" value="2"/>
</dbReference>
<evidence type="ECO:0000256" key="1">
    <source>
        <dbReference type="ARBA" id="ARBA00004123"/>
    </source>
</evidence>
<dbReference type="OrthoDB" id="2186115at2759"/>
<dbReference type="GO" id="GO:0016874">
    <property type="term" value="F:ligase activity"/>
    <property type="evidence" value="ECO:0007669"/>
    <property type="project" value="UniProtKB-KW"/>
</dbReference>
<dbReference type="Gene3D" id="4.10.60.10">
    <property type="entry name" value="Zinc finger, CCHC-type"/>
    <property type="match status" value="2"/>
</dbReference>
<evidence type="ECO:0000256" key="4">
    <source>
        <dbReference type="ARBA" id="ARBA00022771"/>
    </source>
</evidence>
<dbReference type="GO" id="GO:0071039">
    <property type="term" value="P:nuclear polyadenylation-dependent CUT catabolic process"/>
    <property type="evidence" value="ECO:0007669"/>
    <property type="project" value="TreeGrafter"/>
</dbReference>
<comment type="subcellular location">
    <subcellularLocation>
        <location evidence="1">Nucleus</location>
    </subcellularLocation>
</comment>
<sequence length="192" mass="22877">VVWSDILDLDEEELLSLFYHSFETSQRSSTINKDNSENEQRRYFMDTRICYKCGKTGHIDSQCPDRVKQLCILCGCIDHQRYNCYQIICLNCNKHGHRVRDCKEKVDQKSKFSTCNKCPGRHTVRDCPITWRRYKIYDLDNRPIKMSCSNCFANDHFLDDCFIKRSKSSIFTKRFMEMVQPRGSNFRSHLNR</sequence>
<protein>
    <submittedName>
        <fullName evidence="9">E3 ubiquitin ligase interacting with arginine methyltransferase</fullName>
    </submittedName>
</protein>
<evidence type="ECO:0000256" key="3">
    <source>
        <dbReference type="ARBA" id="ARBA00022737"/>
    </source>
</evidence>
<organism evidence="9 10">
    <name type="scientific">Pseudoloma neurophilia</name>
    <dbReference type="NCBI Taxonomy" id="146866"/>
    <lineage>
        <taxon>Eukaryota</taxon>
        <taxon>Fungi</taxon>
        <taxon>Fungi incertae sedis</taxon>
        <taxon>Microsporidia</taxon>
        <taxon>Pseudoloma</taxon>
    </lineage>
</organism>
<keyword evidence="9" id="KW-0808">Transferase</keyword>
<dbReference type="InterPro" id="IPR036875">
    <property type="entry name" value="Znf_CCHC_sf"/>
</dbReference>
<keyword evidence="9" id="KW-0436">Ligase</keyword>
<dbReference type="InterPro" id="IPR051644">
    <property type="entry name" value="TRAMP_AT-DNA-binding"/>
</dbReference>
<dbReference type="AlphaFoldDB" id="A0A0R0LZM3"/>
<dbReference type="GO" id="GO:0071037">
    <property type="term" value="P:nuclear polyadenylation-dependent snRNA catabolic process"/>
    <property type="evidence" value="ECO:0007669"/>
    <property type="project" value="TreeGrafter"/>
</dbReference>
<dbReference type="Proteomes" id="UP000051530">
    <property type="component" value="Unassembled WGS sequence"/>
</dbReference>
<evidence type="ECO:0000256" key="2">
    <source>
        <dbReference type="ARBA" id="ARBA00022723"/>
    </source>
</evidence>
<keyword evidence="6" id="KW-0539">Nucleus</keyword>
<keyword evidence="4 7" id="KW-0863">Zinc-finger</keyword>
<evidence type="ECO:0000313" key="10">
    <source>
        <dbReference type="Proteomes" id="UP000051530"/>
    </source>
</evidence>
<feature type="non-terminal residue" evidence="9">
    <location>
        <position position="1"/>
    </location>
</feature>
<dbReference type="GO" id="GO:0071031">
    <property type="term" value="P:nuclear mRNA surveillance of mRNA 3'-end processing"/>
    <property type="evidence" value="ECO:0007669"/>
    <property type="project" value="TreeGrafter"/>
</dbReference>
<evidence type="ECO:0000259" key="8">
    <source>
        <dbReference type="PROSITE" id="PS50158"/>
    </source>
</evidence>
<comment type="caution">
    <text evidence="9">The sequence shown here is derived from an EMBL/GenBank/DDBJ whole genome shotgun (WGS) entry which is preliminary data.</text>
</comment>
<dbReference type="Pfam" id="PF00098">
    <property type="entry name" value="zf-CCHC"/>
    <property type="match status" value="2"/>
</dbReference>
<dbReference type="InterPro" id="IPR001878">
    <property type="entry name" value="Znf_CCHC"/>
</dbReference>
<dbReference type="GO" id="GO:0032259">
    <property type="term" value="P:methylation"/>
    <property type="evidence" value="ECO:0007669"/>
    <property type="project" value="UniProtKB-KW"/>
</dbReference>
<accession>A0A0R0LZM3</accession>
<dbReference type="PANTHER" id="PTHR46543">
    <property type="entry name" value="ZINC FINGER CCHC DOMAIN-CONTAINING PROTEIN 7"/>
    <property type="match status" value="1"/>
</dbReference>